<dbReference type="CDD" id="cd18741">
    <property type="entry name" value="PIN_VapC4-5_FitB-like"/>
    <property type="match status" value="1"/>
</dbReference>
<comment type="cofactor">
    <cofactor evidence="1 8">
        <name>Mg(2+)</name>
        <dbReference type="ChEBI" id="CHEBI:18420"/>
    </cofactor>
</comment>
<dbReference type="GO" id="GO:0090729">
    <property type="term" value="F:toxin activity"/>
    <property type="evidence" value="ECO:0007669"/>
    <property type="project" value="UniProtKB-KW"/>
</dbReference>
<protein>
    <recommendedName>
        <fullName evidence="8">Ribonuclease VapC</fullName>
        <shortName evidence="8">RNase VapC</shortName>
        <ecNumber evidence="8">3.1.-.-</ecNumber>
    </recommendedName>
    <alternativeName>
        <fullName evidence="8">Toxin VapC</fullName>
    </alternativeName>
</protein>
<evidence type="ECO:0000259" key="9">
    <source>
        <dbReference type="SMART" id="SM00670"/>
    </source>
</evidence>
<dbReference type="AlphaFoldDB" id="A0A1F7IGH4"/>
<accession>A0A1F7IGH4</accession>
<evidence type="ECO:0000256" key="8">
    <source>
        <dbReference type="HAMAP-Rule" id="MF_00265"/>
    </source>
</evidence>
<sequence>MVRVLIDTDIIIDYLRTREGLLPELLELQVQKKLDIYISTVTIMELFSGKSSKEKEINLMELISVLKIVELKLELSKFTGELKRDYNLSTMSFADLFIAACALFVNAKLATRNRKHFQGIPKLKFYR</sequence>
<dbReference type="Pfam" id="PF01850">
    <property type="entry name" value="PIN"/>
    <property type="match status" value="1"/>
</dbReference>
<gene>
    <name evidence="8" type="primary">vapC</name>
    <name evidence="10" type="ORF">A2954_01245</name>
</gene>
<comment type="caution">
    <text evidence="10">The sequence shown here is derived from an EMBL/GenBank/DDBJ whole genome shotgun (WGS) entry which is preliminary data.</text>
</comment>
<feature type="domain" description="PIN" evidence="9">
    <location>
        <begin position="2"/>
        <end position="118"/>
    </location>
</feature>
<evidence type="ECO:0000313" key="11">
    <source>
        <dbReference type="Proteomes" id="UP000177698"/>
    </source>
</evidence>
<dbReference type="PANTHER" id="PTHR33653">
    <property type="entry name" value="RIBONUCLEASE VAPC2"/>
    <property type="match status" value="1"/>
</dbReference>
<dbReference type="InterPro" id="IPR002716">
    <property type="entry name" value="PIN_dom"/>
</dbReference>
<dbReference type="EC" id="3.1.-.-" evidence="8"/>
<dbReference type="Gene3D" id="3.40.50.1010">
    <property type="entry name" value="5'-nuclease"/>
    <property type="match status" value="1"/>
</dbReference>
<reference evidence="10 11" key="1">
    <citation type="journal article" date="2016" name="Nat. Commun.">
        <title>Thousands of microbial genomes shed light on interconnected biogeochemical processes in an aquifer system.</title>
        <authorList>
            <person name="Anantharaman K."/>
            <person name="Brown C.T."/>
            <person name="Hug L.A."/>
            <person name="Sharon I."/>
            <person name="Castelle C.J."/>
            <person name="Probst A.J."/>
            <person name="Thomas B.C."/>
            <person name="Singh A."/>
            <person name="Wilkins M.J."/>
            <person name="Karaoz U."/>
            <person name="Brodie E.L."/>
            <person name="Williams K.H."/>
            <person name="Hubbard S.S."/>
            <person name="Banfield J.F."/>
        </authorList>
    </citation>
    <scope>NUCLEOTIDE SEQUENCE [LARGE SCALE GENOMIC DNA]</scope>
</reference>
<comment type="function">
    <text evidence="8">Toxic component of a toxin-antitoxin (TA) system. An RNase.</text>
</comment>
<dbReference type="InterPro" id="IPR022907">
    <property type="entry name" value="VapC_family"/>
</dbReference>
<keyword evidence="4 8" id="KW-0479">Metal-binding</keyword>
<organism evidence="10 11">
    <name type="scientific">Candidatus Roizmanbacteria bacterium RIFCSPLOWO2_01_FULL_37_12</name>
    <dbReference type="NCBI Taxonomy" id="1802056"/>
    <lineage>
        <taxon>Bacteria</taxon>
        <taxon>Candidatus Roizmaniibacteriota</taxon>
    </lineage>
</organism>
<evidence type="ECO:0000256" key="6">
    <source>
        <dbReference type="ARBA" id="ARBA00022842"/>
    </source>
</evidence>
<dbReference type="PANTHER" id="PTHR33653:SF1">
    <property type="entry name" value="RIBONUCLEASE VAPC2"/>
    <property type="match status" value="1"/>
</dbReference>
<evidence type="ECO:0000313" key="10">
    <source>
        <dbReference type="EMBL" id="OGK42451.1"/>
    </source>
</evidence>
<dbReference type="InterPro" id="IPR029060">
    <property type="entry name" value="PIN-like_dom_sf"/>
</dbReference>
<evidence type="ECO:0000256" key="5">
    <source>
        <dbReference type="ARBA" id="ARBA00022801"/>
    </source>
</evidence>
<keyword evidence="6 8" id="KW-0460">Magnesium</keyword>
<keyword evidence="2 8" id="KW-1277">Toxin-antitoxin system</keyword>
<dbReference type="HAMAP" id="MF_00265">
    <property type="entry name" value="VapC_Nob1"/>
    <property type="match status" value="1"/>
</dbReference>
<evidence type="ECO:0000256" key="1">
    <source>
        <dbReference type="ARBA" id="ARBA00001946"/>
    </source>
</evidence>
<keyword evidence="5 8" id="KW-0378">Hydrolase</keyword>
<dbReference type="InterPro" id="IPR050556">
    <property type="entry name" value="Type_II_TA_system_RNase"/>
</dbReference>
<feature type="binding site" evidence="8">
    <location>
        <position position="95"/>
    </location>
    <ligand>
        <name>Mg(2+)</name>
        <dbReference type="ChEBI" id="CHEBI:18420"/>
    </ligand>
</feature>
<dbReference type="SUPFAM" id="SSF88723">
    <property type="entry name" value="PIN domain-like"/>
    <property type="match status" value="1"/>
</dbReference>
<dbReference type="STRING" id="1802056.A2954_01245"/>
<evidence type="ECO:0000256" key="2">
    <source>
        <dbReference type="ARBA" id="ARBA00022649"/>
    </source>
</evidence>
<evidence type="ECO:0000256" key="3">
    <source>
        <dbReference type="ARBA" id="ARBA00022722"/>
    </source>
</evidence>
<dbReference type="EMBL" id="MGAG01000002">
    <property type="protein sequence ID" value="OGK42451.1"/>
    <property type="molecule type" value="Genomic_DNA"/>
</dbReference>
<dbReference type="SMART" id="SM00670">
    <property type="entry name" value="PINc"/>
    <property type="match status" value="1"/>
</dbReference>
<evidence type="ECO:0000256" key="4">
    <source>
        <dbReference type="ARBA" id="ARBA00022723"/>
    </source>
</evidence>
<dbReference type="Proteomes" id="UP000177698">
    <property type="component" value="Unassembled WGS sequence"/>
</dbReference>
<feature type="binding site" evidence="8">
    <location>
        <position position="7"/>
    </location>
    <ligand>
        <name>Mg(2+)</name>
        <dbReference type="ChEBI" id="CHEBI:18420"/>
    </ligand>
</feature>
<proteinExistence type="inferred from homology"/>
<dbReference type="GO" id="GO:0004540">
    <property type="term" value="F:RNA nuclease activity"/>
    <property type="evidence" value="ECO:0007669"/>
    <property type="project" value="InterPro"/>
</dbReference>
<keyword evidence="8" id="KW-0800">Toxin</keyword>
<dbReference type="GO" id="GO:0000287">
    <property type="term" value="F:magnesium ion binding"/>
    <property type="evidence" value="ECO:0007669"/>
    <property type="project" value="UniProtKB-UniRule"/>
</dbReference>
<dbReference type="GO" id="GO:0016787">
    <property type="term" value="F:hydrolase activity"/>
    <property type="evidence" value="ECO:0007669"/>
    <property type="project" value="UniProtKB-KW"/>
</dbReference>
<comment type="similarity">
    <text evidence="7 8">Belongs to the PINc/VapC protein family.</text>
</comment>
<evidence type="ECO:0000256" key="7">
    <source>
        <dbReference type="ARBA" id="ARBA00038093"/>
    </source>
</evidence>
<keyword evidence="3 8" id="KW-0540">Nuclease</keyword>
<name>A0A1F7IGH4_9BACT</name>